<dbReference type="OrthoDB" id="9799840at2"/>
<dbReference type="CDD" id="cd00448">
    <property type="entry name" value="YjgF_YER057c_UK114_family"/>
    <property type="match status" value="1"/>
</dbReference>
<proteinExistence type="inferred from homology"/>
<dbReference type="PANTHER" id="PTHR11803">
    <property type="entry name" value="2-IMINOBUTANOATE/2-IMINOPROPANOATE DEAMINASE RIDA"/>
    <property type="match status" value="1"/>
</dbReference>
<dbReference type="Gene3D" id="3.30.1330.40">
    <property type="entry name" value="RutC-like"/>
    <property type="match status" value="1"/>
</dbReference>
<evidence type="ECO:0000256" key="1">
    <source>
        <dbReference type="ARBA" id="ARBA00010552"/>
    </source>
</evidence>
<dbReference type="AlphaFoldDB" id="A0A437JBS2"/>
<keyword evidence="3" id="KW-1185">Reference proteome</keyword>
<evidence type="ECO:0000313" key="2">
    <source>
        <dbReference type="EMBL" id="RVT43220.1"/>
    </source>
</evidence>
<dbReference type="SUPFAM" id="SSF55298">
    <property type="entry name" value="YjgF-like"/>
    <property type="match status" value="1"/>
</dbReference>
<dbReference type="GO" id="GO:0005829">
    <property type="term" value="C:cytosol"/>
    <property type="evidence" value="ECO:0007669"/>
    <property type="project" value="TreeGrafter"/>
</dbReference>
<dbReference type="Pfam" id="PF01042">
    <property type="entry name" value="Ribonuc_L-PSP"/>
    <property type="match status" value="1"/>
</dbReference>
<accession>A0A437JBS2</accession>
<protein>
    <submittedName>
        <fullName evidence="2">RidA family protein</fullName>
    </submittedName>
</protein>
<reference evidence="2 3" key="1">
    <citation type="submission" date="2019-01" db="EMBL/GenBank/DDBJ databases">
        <authorList>
            <person name="Chen W.-M."/>
        </authorList>
    </citation>
    <scope>NUCLEOTIDE SEQUENCE [LARGE SCALE GENOMIC DNA]</scope>
    <source>
        <strain evidence="2 3">TLA-22</strain>
    </source>
</reference>
<dbReference type="GO" id="GO:0019239">
    <property type="term" value="F:deaminase activity"/>
    <property type="evidence" value="ECO:0007669"/>
    <property type="project" value="TreeGrafter"/>
</dbReference>
<dbReference type="InterPro" id="IPR035959">
    <property type="entry name" value="RutC-like_sf"/>
</dbReference>
<comment type="similarity">
    <text evidence="1">Belongs to the RutC family.</text>
</comment>
<evidence type="ECO:0000313" key="3">
    <source>
        <dbReference type="Proteomes" id="UP000282977"/>
    </source>
</evidence>
<comment type="caution">
    <text evidence="2">The sequence shown here is derived from an EMBL/GenBank/DDBJ whole genome shotgun (WGS) entry which is preliminary data.</text>
</comment>
<name>A0A437JBS2_9SPHN</name>
<dbReference type="EMBL" id="RZUL01000001">
    <property type="protein sequence ID" value="RVT43220.1"/>
    <property type="molecule type" value="Genomic_DNA"/>
</dbReference>
<organism evidence="2 3">
    <name type="scientific">Sphingobium algorifonticola</name>
    <dbReference type="NCBI Taxonomy" id="2008318"/>
    <lineage>
        <taxon>Bacteria</taxon>
        <taxon>Pseudomonadati</taxon>
        <taxon>Pseudomonadota</taxon>
        <taxon>Alphaproteobacteria</taxon>
        <taxon>Sphingomonadales</taxon>
        <taxon>Sphingomonadaceae</taxon>
        <taxon>Sphingobium</taxon>
    </lineage>
</organism>
<dbReference type="InterPro" id="IPR006175">
    <property type="entry name" value="YjgF/YER057c/UK114"/>
</dbReference>
<gene>
    <name evidence="2" type="ORF">ENE74_00840</name>
</gene>
<sequence>MPKRSPAEAPSPACVSMRRIAKRQSRYWRSFPWRTASSFMIWKKEPEMEKSFNPVGAPPPMSAYSNASWADGRLLFIAGQVGVAADYQPVGDGGIESQTRQTMENIRIIVEAAGGTMADLVSLVVYVRSMADAPIVNAVRKELLTAPYPSSTMLEVSAFAHPSLLVEISAVASIAT</sequence>
<dbReference type="PANTHER" id="PTHR11803:SF58">
    <property type="entry name" value="PROTEIN HMF1-RELATED"/>
    <property type="match status" value="1"/>
</dbReference>
<dbReference type="Proteomes" id="UP000282977">
    <property type="component" value="Unassembled WGS sequence"/>
</dbReference>